<dbReference type="Proteomes" id="UP001152795">
    <property type="component" value="Unassembled WGS sequence"/>
</dbReference>
<dbReference type="EMBL" id="CACRXK020018397">
    <property type="protein sequence ID" value="CAB4032431.1"/>
    <property type="molecule type" value="Genomic_DNA"/>
</dbReference>
<dbReference type="Pfam" id="PF13359">
    <property type="entry name" value="DDE_Tnp_4"/>
    <property type="match status" value="1"/>
</dbReference>
<evidence type="ECO:0000256" key="2">
    <source>
        <dbReference type="ARBA" id="ARBA00022723"/>
    </source>
</evidence>
<organism evidence="3 4">
    <name type="scientific">Paramuricea clavata</name>
    <name type="common">Red gorgonian</name>
    <name type="synonym">Violescent sea-whip</name>
    <dbReference type="NCBI Taxonomy" id="317549"/>
    <lineage>
        <taxon>Eukaryota</taxon>
        <taxon>Metazoa</taxon>
        <taxon>Cnidaria</taxon>
        <taxon>Anthozoa</taxon>
        <taxon>Octocorallia</taxon>
        <taxon>Malacalcyonacea</taxon>
        <taxon>Plexauridae</taxon>
        <taxon>Paramuricea</taxon>
    </lineage>
</organism>
<reference evidence="3" key="1">
    <citation type="submission" date="2020-04" db="EMBL/GenBank/DDBJ databases">
        <authorList>
            <person name="Alioto T."/>
            <person name="Alioto T."/>
            <person name="Gomez Garrido J."/>
        </authorList>
    </citation>
    <scope>NUCLEOTIDE SEQUENCE</scope>
    <source>
        <strain evidence="3">A484AB</strain>
    </source>
</reference>
<name>A0A7D9JLR2_PARCT</name>
<dbReference type="AlphaFoldDB" id="A0A7D9JLR2"/>
<evidence type="ECO:0000313" key="3">
    <source>
        <dbReference type="EMBL" id="CAB4032431.1"/>
    </source>
</evidence>
<comment type="cofactor">
    <cofactor evidence="1">
        <name>a divalent metal cation</name>
        <dbReference type="ChEBI" id="CHEBI:60240"/>
    </cofactor>
</comment>
<dbReference type="InterPro" id="IPR027806">
    <property type="entry name" value="HARBI1_dom"/>
</dbReference>
<sequence>MEGLKCPKVYRDIKYEKLRAIIDCTEFNVEKPSLPEHIQIIGFTFTVCHFNFLSKLYTGCISDKEIVQASGFLELLQPGDCVMADKGFNIQDLLAVCNARLIAPPILAKNKESAHASTATRRVARARVHVESMIRKLKCYRILKGVITLSLKGYITSIVSVSAALVNMQPILIRFASDF</sequence>
<dbReference type="GO" id="GO:0046872">
    <property type="term" value="F:metal ion binding"/>
    <property type="evidence" value="ECO:0007669"/>
    <property type="project" value="UniProtKB-KW"/>
</dbReference>
<protein>
    <submittedName>
        <fullName evidence="3">Uncharacterized protein</fullName>
    </submittedName>
</protein>
<accession>A0A7D9JLR2</accession>
<dbReference type="PANTHER" id="PTHR23080">
    <property type="entry name" value="THAP DOMAIN PROTEIN"/>
    <property type="match status" value="1"/>
</dbReference>
<evidence type="ECO:0000256" key="1">
    <source>
        <dbReference type="ARBA" id="ARBA00001968"/>
    </source>
</evidence>
<evidence type="ECO:0000313" key="4">
    <source>
        <dbReference type="Proteomes" id="UP001152795"/>
    </source>
</evidence>
<gene>
    <name evidence="3" type="ORF">PACLA_8A064916</name>
</gene>
<keyword evidence="4" id="KW-1185">Reference proteome</keyword>
<dbReference type="PANTHER" id="PTHR23080:SF133">
    <property type="entry name" value="SI:CH211-262I1.5-RELATED"/>
    <property type="match status" value="1"/>
</dbReference>
<dbReference type="OrthoDB" id="8058223at2759"/>
<comment type="caution">
    <text evidence="3">The sequence shown here is derived from an EMBL/GenBank/DDBJ whole genome shotgun (WGS) entry which is preliminary data.</text>
</comment>
<proteinExistence type="predicted"/>
<keyword evidence="2" id="KW-0479">Metal-binding</keyword>